<proteinExistence type="inferred from homology"/>
<name>A0A1G2BTG6_9BACT</name>
<dbReference type="SUPFAM" id="SSF56271">
    <property type="entry name" value="Pyruvoyl-dependent histidine and arginine decarboxylases"/>
    <property type="match status" value="1"/>
</dbReference>
<accession>A0A1G2BTG6</accession>
<keyword evidence="7" id="KW-0670">Pyruvate</keyword>
<dbReference type="PANTHER" id="PTHR40438">
    <property type="entry name" value="PYRUVOYL-DEPENDENT ARGININE DECARBOXYLASE"/>
    <property type="match status" value="1"/>
</dbReference>
<keyword evidence="5" id="KW-0210">Decarboxylase</keyword>
<evidence type="ECO:0000313" key="9">
    <source>
        <dbReference type="EMBL" id="OGY92308.1"/>
    </source>
</evidence>
<evidence type="ECO:0000256" key="2">
    <source>
        <dbReference type="ARBA" id="ARBA00008611"/>
    </source>
</evidence>
<comment type="similarity">
    <text evidence="2">Belongs to the pyruvoyl-dependent arginine decarboxylase family.</text>
</comment>
<dbReference type="AlphaFoldDB" id="A0A1G2BTG6"/>
<evidence type="ECO:0000256" key="4">
    <source>
        <dbReference type="ARBA" id="ARBA00014727"/>
    </source>
</evidence>
<keyword evidence="6" id="KW-0456">Lyase</keyword>
<comment type="cofactor">
    <cofactor evidence="1">
        <name>pyruvate</name>
        <dbReference type="ChEBI" id="CHEBI:15361"/>
    </cofactor>
</comment>
<dbReference type="HAMAP" id="MF_01404">
    <property type="entry name" value="PvlArgDC"/>
    <property type="match status" value="1"/>
</dbReference>
<dbReference type="SFLD" id="SFLDS00055">
    <property type="entry name" value="Pyruvoyl-Dependent_Histidine/A"/>
    <property type="match status" value="1"/>
</dbReference>
<dbReference type="InterPro" id="IPR016105">
    <property type="entry name" value="Pyr-dep_his/arg-deCO2ase_sand"/>
</dbReference>
<dbReference type="SFLD" id="SFLDG01170">
    <property type="entry name" value="Pyruvoyl-dependent_arginine_de"/>
    <property type="match status" value="1"/>
</dbReference>
<comment type="caution">
    <text evidence="9">The sequence shown here is derived from an EMBL/GenBank/DDBJ whole genome shotgun (WGS) entry which is preliminary data.</text>
</comment>
<evidence type="ECO:0000256" key="7">
    <source>
        <dbReference type="ARBA" id="ARBA00023317"/>
    </source>
</evidence>
<dbReference type="Pfam" id="PF01862">
    <property type="entry name" value="PvlArgDC"/>
    <property type="match status" value="1"/>
</dbReference>
<comment type="catalytic activity">
    <reaction evidence="8">
        <text>L-arginine + H(+) = agmatine + CO2</text>
        <dbReference type="Rhea" id="RHEA:17641"/>
        <dbReference type="ChEBI" id="CHEBI:15378"/>
        <dbReference type="ChEBI" id="CHEBI:16526"/>
        <dbReference type="ChEBI" id="CHEBI:32682"/>
        <dbReference type="ChEBI" id="CHEBI:58145"/>
        <dbReference type="EC" id="4.1.1.19"/>
    </reaction>
</comment>
<dbReference type="InterPro" id="IPR016104">
    <property type="entry name" value="Pyr-dep_his/arg-deCO2ase"/>
</dbReference>
<evidence type="ECO:0000313" key="10">
    <source>
        <dbReference type="Proteomes" id="UP000177349"/>
    </source>
</evidence>
<dbReference type="PIRSF" id="PIRSF005216">
    <property type="entry name" value="Pyruvoyl-dep_arg_deCO2ase"/>
    <property type="match status" value="1"/>
</dbReference>
<dbReference type="Proteomes" id="UP000177349">
    <property type="component" value="Unassembled WGS sequence"/>
</dbReference>
<dbReference type="PANTHER" id="PTHR40438:SF1">
    <property type="entry name" value="PYRUVOYL-DEPENDENT ARGININE DECARBOXYLASE"/>
    <property type="match status" value="1"/>
</dbReference>
<dbReference type="Gene3D" id="3.50.20.10">
    <property type="entry name" value="Pyruvoyl-Dependent Histidine Decarboxylase, subunit B"/>
    <property type="match status" value="1"/>
</dbReference>
<organism evidence="9 10">
    <name type="scientific">Candidatus Komeilibacteria bacterium RIFCSPLOWO2_01_FULL_53_11</name>
    <dbReference type="NCBI Taxonomy" id="1798552"/>
    <lineage>
        <taxon>Bacteria</taxon>
        <taxon>Candidatus Komeiliibacteriota</taxon>
    </lineage>
</organism>
<gene>
    <name evidence="9" type="ORF">A3B31_00185</name>
</gene>
<dbReference type="EC" id="4.1.1.19" evidence="3"/>
<dbReference type="InterPro" id="IPR002724">
    <property type="entry name" value="Pyruvoyl-dep_arg_deCO2ase"/>
</dbReference>
<evidence type="ECO:0000256" key="5">
    <source>
        <dbReference type="ARBA" id="ARBA00022793"/>
    </source>
</evidence>
<dbReference type="GO" id="GO:0006527">
    <property type="term" value="P:L-arginine catabolic process"/>
    <property type="evidence" value="ECO:0007669"/>
    <property type="project" value="InterPro"/>
</dbReference>
<dbReference type="EMBL" id="MHKN01000020">
    <property type="protein sequence ID" value="OGY92308.1"/>
    <property type="molecule type" value="Genomic_DNA"/>
</dbReference>
<evidence type="ECO:0000256" key="8">
    <source>
        <dbReference type="ARBA" id="ARBA00049309"/>
    </source>
</evidence>
<evidence type="ECO:0000256" key="6">
    <source>
        <dbReference type="ARBA" id="ARBA00023239"/>
    </source>
</evidence>
<protein>
    <recommendedName>
        <fullName evidence="4">Pyruvoyl-dependent arginine decarboxylase AaxB</fullName>
        <ecNumber evidence="3">4.1.1.19</ecNumber>
    </recommendedName>
</protein>
<sequence>MVPKYVFFTKGVGRHKEELGSFENALRDAGIEKFNLVRVSSIFPPNCKIISRNQGLSYLKAGEVVYCVMYDLRSNEPNRLMASSVGLALPADSNQYGYLSEHKAFGETEQRSGEYAEDLAASMLATTLGLEFDPGAAWNEREQIYKASGKIIKTQNTTQSAIGHKDGLWTTVLAAAIFVPDDAVNS</sequence>
<evidence type="ECO:0000256" key="1">
    <source>
        <dbReference type="ARBA" id="ARBA00001928"/>
    </source>
</evidence>
<evidence type="ECO:0000256" key="3">
    <source>
        <dbReference type="ARBA" id="ARBA00012426"/>
    </source>
</evidence>
<dbReference type="NCBIfam" id="TIGR00286">
    <property type="entry name" value="pyruvoyl-dependent arginine decarboxylase"/>
    <property type="match status" value="1"/>
</dbReference>
<dbReference type="GO" id="GO:0008792">
    <property type="term" value="F:arginine decarboxylase activity"/>
    <property type="evidence" value="ECO:0007669"/>
    <property type="project" value="UniProtKB-EC"/>
</dbReference>
<reference evidence="9 10" key="1">
    <citation type="journal article" date="2016" name="Nat. Commun.">
        <title>Thousands of microbial genomes shed light on interconnected biogeochemical processes in an aquifer system.</title>
        <authorList>
            <person name="Anantharaman K."/>
            <person name="Brown C.T."/>
            <person name="Hug L.A."/>
            <person name="Sharon I."/>
            <person name="Castelle C.J."/>
            <person name="Probst A.J."/>
            <person name="Thomas B.C."/>
            <person name="Singh A."/>
            <person name="Wilkins M.J."/>
            <person name="Karaoz U."/>
            <person name="Brodie E.L."/>
            <person name="Williams K.H."/>
            <person name="Hubbard S.S."/>
            <person name="Banfield J.F."/>
        </authorList>
    </citation>
    <scope>NUCLEOTIDE SEQUENCE [LARGE SCALE GENOMIC DNA]</scope>
</reference>